<comment type="caution">
    <text evidence="1">The sequence shown here is derived from an EMBL/GenBank/DDBJ whole genome shotgun (WGS) entry which is preliminary data.</text>
</comment>
<name>A0A7J7L9Y2_9MAGN</name>
<dbReference type="AlphaFoldDB" id="A0A7J7L9Y2"/>
<organism evidence="1 2">
    <name type="scientific">Kingdonia uniflora</name>
    <dbReference type="NCBI Taxonomy" id="39325"/>
    <lineage>
        <taxon>Eukaryota</taxon>
        <taxon>Viridiplantae</taxon>
        <taxon>Streptophyta</taxon>
        <taxon>Embryophyta</taxon>
        <taxon>Tracheophyta</taxon>
        <taxon>Spermatophyta</taxon>
        <taxon>Magnoliopsida</taxon>
        <taxon>Ranunculales</taxon>
        <taxon>Circaeasteraceae</taxon>
        <taxon>Kingdonia</taxon>
    </lineage>
</organism>
<keyword evidence="2" id="KW-1185">Reference proteome</keyword>
<accession>A0A7J7L9Y2</accession>
<proteinExistence type="predicted"/>
<sequence length="108" mass="12450">MQYSIHVSSRSLSSTYNRDLLHSSSNIHALRGSLIESINSIWQRPFSYAIFNTSMQYSIHIPSRSLSSTYNQDILHSSSNMYALRGSLIESINSIWQRHHSSMQYSIH</sequence>
<protein>
    <submittedName>
        <fullName evidence="1">Uncharacterized protein</fullName>
    </submittedName>
</protein>
<gene>
    <name evidence="1" type="ORF">GIB67_026200</name>
</gene>
<dbReference type="EMBL" id="JACGCM010002493">
    <property type="protein sequence ID" value="KAF6139358.1"/>
    <property type="molecule type" value="Genomic_DNA"/>
</dbReference>
<evidence type="ECO:0000313" key="2">
    <source>
        <dbReference type="Proteomes" id="UP000541444"/>
    </source>
</evidence>
<evidence type="ECO:0000313" key="1">
    <source>
        <dbReference type="EMBL" id="KAF6139358.1"/>
    </source>
</evidence>
<feature type="non-terminal residue" evidence="1">
    <location>
        <position position="108"/>
    </location>
</feature>
<dbReference type="Proteomes" id="UP000541444">
    <property type="component" value="Unassembled WGS sequence"/>
</dbReference>
<reference evidence="1 2" key="1">
    <citation type="journal article" date="2020" name="IScience">
        <title>Genome Sequencing of the Endangered Kingdonia uniflora (Circaeasteraceae, Ranunculales) Reveals Potential Mechanisms of Evolutionary Specialization.</title>
        <authorList>
            <person name="Sun Y."/>
            <person name="Deng T."/>
            <person name="Zhang A."/>
            <person name="Moore M.J."/>
            <person name="Landis J.B."/>
            <person name="Lin N."/>
            <person name="Zhang H."/>
            <person name="Zhang X."/>
            <person name="Huang J."/>
            <person name="Zhang X."/>
            <person name="Sun H."/>
            <person name="Wang H."/>
        </authorList>
    </citation>
    <scope>NUCLEOTIDE SEQUENCE [LARGE SCALE GENOMIC DNA]</scope>
    <source>
        <strain evidence="1">TB1705</strain>
        <tissue evidence="1">Leaf</tissue>
    </source>
</reference>